<reference evidence="1 2" key="1">
    <citation type="submission" date="2019-08" db="EMBL/GenBank/DDBJ databases">
        <title>In-depth cultivation of the pig gut microbiome towards novel bacterial diversity and tailored functional studies.</title>
        <authorList>
            <person name="Wylensek D."/>
            <person name="Hitch T.C.A."/>
            <person name="Clavel T."/>
        </authorList>
    </citation>
    <scope>NUCLEOTIDE SEQUENCE [LARGE SCALE GENOMIC DNA]</scope>
    <source>
        <strain evidence="1 2">MUC/MUC-530-WT-4D</strain>
    </source>
</reference>
<dbReference type="EMBL" id="VUNI01000004">
    <property type="protein sequence ID" value="MST74202.1"/>
    <property type="molecule type" value="Genomic_DNA"/>
</dbReference>
<name>A0A6L5YPY7_9FIRM</name>
<gene>
    <name evidence="1" type="ORF">FYJ75_04010</name>
</gene>
<protein>
    <submittedName>
        <fullName evidence="1">Uncharacterized protein</fullName>
    </submittedName>
</protein>
<accession>A0A6L5YPY7</accession>
<evidence type="ECO:0000313" key="2">
    <source>
        <dbReference type="Proteomes" id="UP000474024"/>
    </source>
</evidence>
<keyword evidence="2" id="KW-1185">Reference proteome</keyword>
<organism evidence="1 2">
    <name type="scientific">Roseburia porci</name>
    <dbReference type="NCBI Taxonomy" id="2605790"/>
    <lineage>
        <taxon>Bacteria</taxon>
        <taxon>Bacillati</taxon>
        <taxon>Bacillota</taxon>
        <taxon>Clostridia</taxon>
        <taxon>Lachnospirales</taxon>
        <taxon>Lachnospiraceae</taxon>
        <taxon>Roseburia</taxon>
    </lineage>
</organism>
<proteinExistence type="predicted"/>
<sequence>MTDQFDEELKLIKKAMQTADCDMSVVRAWLKLYEKVKKQTAATKDSYIQARANLEEIQKYAAKLEQVVVEEAWQSSRCKEEVAAITGKLRQMDGSYEHEFLVSPENQEYHLTYHSVIELGQKKCDKIIFQSEVENLSALNQEILGRETPDFYHLGFYETDRSAEDLSDLPYSEKMRKIGSLYEADFLRPIRKQLITAITYADQTAGSQPRFGGILKRHQADLPAGFYNEQGENKTPEERADAILAPLR</sequence>
<comment type="caution">
    <text evidence="1">The sequence shown here is derived from an EMBL/GenBank/DDBJ whole genome shotgun (WGS) entry which is preliminary data.</text>
</comment>
<dbReference type="RefSeq" id="WP_154429085.1">
    <property type="nucleotide sequence ID" value="NZ_VUNI01000004.1"/>
</dbReference>
<evidence type="ECO:0000313" key="1">
    <source>
        <dbReference type="EMBL" id="MST74202.1"/>
    </source>
</evidence>
<dbReference type="AlphaFoldDB" id="A0A6L5YPY7"/>
<dbReference type="Proteomes" id="UP000474024">
    <property type="component" value="Unassembled WGS sequence"/>
</dbReference>